<evidence type="ECO:0000313" key="4">
    <source>
        <dbReference type="Proteomes" id="UP001165082"/>
    </source>
</evidence>
<evidence type="ECO:0000256" key="1">
    <source>
        <dbReference type="SAM" id="MobiDB-lite"/>
    </source>
</evidence>
<evidence type="ECO:0000259" key="2">
    <source>
        <dbReference type="Pfam" id="PF12697"/>
    </source>
</evidence>
<gene>
    <name evidence="3" type="ORF">TrRE_jg4282</name>
</gene>
<name>A0A9W7DV35_9STRA</name>
<accession>A0A9W7DV35</accession>
<comment type="caution">
    <text evidence="3">The sequence shown here is derived from an EMBL/GenBank/DDBJ whole genome shotgun (WGS) entry which is preliminary data.</text>
</comment>
<dbReference type="Pfam" id="PF12697">
    <property type="entry name" value="Abhydrolase_6"/>
    <property type="match status" value="1"/>
</dbReference>
<dbReference type="AlphaFoldDB" id="A0A9W7DV35"/>
<sequence>MVAQKVIAAEPQSNKAPLVFIGSYQNVRYWKRVVTVLCSKGHECHLLSVPGSMSEKVVRVSSYISSANLSSTPPIIFGHSLGAVTAQGYASDSANPCGGLVLVAPVGFAGDEVRNMREIFFPNLEDGVLNYVIDLVWRNLFRAQWIEKRLRPLLFASATSRTSLTEEKGASASVALSEFFVKTECMRKWDFEFREIEASLPSFQSSLPSHLSQPGAKRPDALVIEAGNDEVVTKASYFNTAKIWRADRRIVQGQGHNMGDEGWEEGVVGAILDFLDKGADPDGERSSGFDSGESSDSFVNLDAPNQDSDDENDIHIDFGDLAGETEVTDEEAQSWGAYVGGWFSASASAKK</sequence>
<evidence type="ECO:0000313" key="3">
    <source>
        <dbReference type="EMBL" id="GMH51808.1"/>
    </source>
</evidence>
<reference evidence="3" key="1">
    <citation type="submission" date="2022-07" db="EMBL/GenBank/DDBJ databases">
        <title>Genome analysis of Parmales, a sister group of diatoms, reveals the evolutionary specialization of diatoms from phago-mixotrophs to photoautotrophs.</title>
        <authorList>
            <person name="Ban H."/>
            <person name="Sato S."/>
            <person name="Yoshikawa S."/>
            <person name="Kazumasa Y."/>
            <person name="Nakamura Y."/>
            <person name="Ichinomiya M."/>
            <person name="Saitoh K."/>
            <person name="Sato N."/>
            <person name="Blanc-Mathieu R."/>
            <person name="Endo H."/>
            <person name="Kuwata A."/>
            <person name="Ogata H."/>
        </authorList>
    </citation>
    <scope>NUCLEOTIDE SEQUENCE</scope>
</reference>
<feature type="region of interest" description="Disordered" evidence="1">
    <location>
        <begin position="280"/>
        <end position="317"/>
    </location>
</feature>
<dbReference type="Gene3D" id="3.40.50.1820">
    <property type="entry name" value="alpha/beta hydrolase"/>
    <property type="match status" value="1"/>
</dbReference>
<dbReference type="OrthoDB" id="8119704at2759"/>
<feature type="compositionally biased region" description="Low complexity" evidence="1">
    <location>
        <begin position="288"/>
        <end position="298"/>
    </location>
</feature>
<dbReference type="InterPro" id="IPR029058">
    <property type="entry name" value="AB_hydrolase_fold"/>
</dbReference>
<organism evidence="3 4">
    <name type="scientific">Triparma retinervis</name>
    <dbReference type="NCBI Taxonomy" id="2557542"/>
    <lineage>
        <taxon>Eukaryota</taxon>
        <taxon>Sar</taxon>
        <taxon>Stramenopiles</taxon>
        <taxon>Ochrophyta</taxon>
        <taxon>Bolidophyceae</taxon>
        <taxon>Parmales</taxon>
        <taxon>Triparmaceae</taxon>
        <taxon>Triparma</taxon>
    </lineage>
</organism>
<dbReference type="InterPro" id="IPR000073">
    <property type="entry name" value="AB_hydrolase_1"/>
</dbReference>
<dbReference type="SUPFAM" id="SSF53474">
    <property type="entry name" value="alpha/beta-Hydrolases"/>
    <property type="match status" value="1"/>
</dbReference>
<feature type="domain" description="AB hydrolase-1" evidence="2">
    <location>
        <begin position="24"/>
        <end position="260"/>
    </location>
</feature>
<proteinExistence type="predicted"/>
<protein>
    <recommendedName>
        <fullName evidence="2">AB hydrolase-1 domain-containing protein</fullName>
    </recommendedName>
</protein>
<dbReference type="Proteomes" id="UP001165082">
    <property type="component" value="Unassembled WGS sequence"/>
</dbReference>
<dbReference type="EMBL" id="BRXZ01003293">
    <property type="protein sequence ID" value="GMH51808.1"/>
    <property type="molecule type" value="Genomic_DNA"/>
</dbReference>
<keyword evidence="4" id="KW-1185">Reference proteome</keyword>